<dbReference type="OrthoDB" id="4736382at2759"/>
<reference evidence="2" key="1">
    <citation type="submission" date="2020-03" db="EMBL/GenBank/DDBJ databases">
        <title>Draft Genome Sequence of Cylindrodendrum hubeiense.</title>
        <authorList>
            <person name="Buettner E."/>
            <person name="Kellner H."/>
        </authorList>
    </citation>
    <scope>NUCLEOTIDE SEQUENCE</scope>
    <source>
        <strain evidence="2">IHI 201604</strain>
    </source>
</reference>
<dbReference type="AlphaFoldDB" id="A0A9P5H7R1"/>
<feature type="region of interest" description="Disordered" evidence="1">
    <location>
        <begin position="407"/>
        <end position="429"/>
    </location>
</feature>
<dbReference type="EMBL" id="JAANBB010000169">
    <property type="protein sequence ID" value="KAF7547731.1"/>
    <property type="molecule type" value="Genomic_DNA"/>
</dbReference>
<evidence type="ECO:0000256" key="1">
    <source>
        <dbReference type="SAM" id="MobiDB-lite"/>
    </source>
</evidence>
<comment type="caution">
    <text evidence="2">The sequence shown here is derived from an EMBL/GenBank/DDBJ whole genome shotgun (WGS) entry which is preliminary data.</text>
</comment>
<dbReference type="Proteomes" id="UP000722485">
    <property type="component" value="Unassembled WGS sequence"/>
</dbReference>
<feature type="compositionally biased region" description="Basic and acidic residues" evidence="1">
    <location>
        <begin position="77"/>
        <end position="98"/>
    </location>
</feature>
<proteinExistence type="predicted"/>
<gene>
    <name evidence="2" type="ORF">G7Z17_g7528</name>
</gene>
<organism evidence="2 3">
    <name type="scientific">Cylindrodendrum hubeiense</name>
    <dbReference type="NCBI Taxonomy" id="595255"/>
    <lineage>
        <taxon>Eukaryota</taxon>
        <taxon>Fungi</taxon>
        <taxon>Dikarya</taxon>
        <taxon>Ascomycota</taxon>
        <taxon>Pezizomycotina</taxon>
        <taxon>Sordariomycetes</taxon>
        <taxon>Hypocreomycetidae</taxon>
        <taxon>Hypocreales</taxon>
        <taxon>Nectriaceae</taxon>
        <taxon>Cylindrodendrum</taxon>
    </lineage>
</organism>
<evidence type="ECO:0000313" key="2">
    <source>
        <dbReference type="EMBL" id="KAF7547731.1"/>
    </source>
</evidence>
<feature type="region of interest" description="Disordered" evidence="1">
    <location>
        <begin position="199"/>
        <end position="219"/>
    </location>
</feature>
<feature type="region of interest" description="Disordered" evidence="1">
    <location>
        <begin position="51"/>
        <end position="98"/>
    </location>
</feature>
<feature type="region of interest" description="Disordered" evidence="1">
    <location>
        <begin position="580"/>
        <end position="603"/>
    </location>
</feature>
<name>A0A9P5H7R1_9HYPO</name>
<accession>A0A9P5H7R1</accession>
<sequence length="603" mass="66458">MVGQNVYTEEEIRFILRLLINETKGPEISEAYGKGFGKPLTPNQLRYVKNKYGKDPKYGTTAINKMNKNGKSGNKRKQTDDGAGRDRTHPFPSFEENRAVNEANLFPAFEENRAANEAANQANPFPHFGENKAARDQVNPCFEENNAQQGFGTEPQVIPENIAHGPDNIVWSVPQYPGLPQAHPQMLLYQPLNPQQLSMPTQAAPSHHYHQPPAPKVEPEDYSHAMVQPAMAPVNEPILYQQQGHIPNGGYQMTGTWGTHNPELSSLGGITNFPTMQTSSSTPSVYTPIVNQMPSQNTPQATQSHLSIASPPQMVPSPHNPLPVQVNRPRLVAPTVQQYGQYMANQSTNLLSPPNDVSPVNPQPTIGPYYGSVQQPMQVEAFQKKQQISTQHMMPPPQTNRTQDWNHCPAPQPYTTSKSHQIHPQQQQRQPEPAMFPFGPNIQTLLAETATLTNDPATTTTANPPPNHPMLQASPSFNTTNLTPTSLATAPDVVSTQTSGLKMGHQQNIDDVLTGHFDAADYEFFVHSTPGEYPLEQVSSVTTLHPAFKPHTTQNDTVNLDTIDPKLLNEMYALPPLKMEDTATPPEEGPKTPTVSEKLSVAI</sequence>
<protein>
    <submittedName>
        <fullName evidence="2">Uncharacterized protein</fullName>
    </submittedName>
</protein>
<keyword evidence="3" id="KW-1185">Reference proteome</keyword>
<evidence type="ECO:0000313" key="3">
    <source>
        <dbReference type="Proteomes" id="UP000722485"/>
    </source>
</evidence>